<evidence type="ECO:0000256" key="3">
    <source>
        <dbReference type="PROSITE-ProRule" id="PRU01278"/>
    </source>
</evidence>
<gene>
    <name evidence="5" type="ordered locus">Bsel_3116</name>
</gene>
<dbReference type="KEGG" id="bse:Bsel_3116"/>
<dbReference type="InterPro" id="IPR044872">
    <property type="entry name" value="CcmK/CsoS1_BMC"/>
</dbReference>
<dbReference type="STRING" id="439292.Bsel_3116"/>
<evidence type="ECO:0000256" key="1">
    <source>
        <dbReference type="ARBA" id="ARBA00024322"/>
    </source>
</evidence>
<keyword evidence="6" id="KW-1185">Reference proteome</keyword>
<comment type="subcellular location">
    <subcellularLocation>
        <location evidence="1">Bacterial microcompartment</location>
    </subcellularLocation>
</comment>
<accession>D6Y0N0</accession>
<dbReference type="AlphaFoldDB" id="D6Y0N0"/>
<evidence type="ECO:0000313" key="5">
    <source>
        <dbReference type="EMBL" id="ADI00598.1"/>
    </source>
</evidence>
<protein>
    <submittedName>
        <fullName evidence="5">Microcompartments protein</fullName>
    </submittedName>
</protein>
<dbReference type="Gene3D" id="3.30.70.1710">
    <property type="match status" value="1"/>
</dbReference>
<dbReference type="PROSITE" id="PS51930">
    <property type="entry name" value="BMC_2"/>
    <property type="match status" value="1"/>
</dbReference>
<dbReference type="eggNOG" id="ENOG50336AY">
    <property type="taxonomic scope" value="Bacteria"/>
</dbReference>
<proteinExistence type="inferred from homology"/>
<sequence length="109" mass="11210">MNKALGMLEVLGFSVAIAAADSAVKHADVNIEGIDCNNPAAGDKAAIPLVVQVKLSGEVANVEAALSAAKQRALAFIPEDAVHTSLIPRVAPGMMPLLTNGKVKKKVRA</sequence>
<evidence type="ECO:0000256" key="2">
    <source>
        <dbReference type="ARBA" id="ARBA00024446"/>
    </source>
</evidence>
<evidence type="ECO:0000259" key="4">
    <source>
        <dbReference type="PROSITE" id="PS51930"/>
    </source>
</evidence>
<dbReference type="PANTHER" id="PTHR33941:SF11">
    <property type="entry name" value="BACTERIAL MICROCOMPARTMENT SHELL PROTEIN PDUJ"/>
    <property type="match status" value="1"/>
</dbReference>
<dbReference type="GO" id="GO:0031469">
    <property type="term" value="C:bacterial microcompartment"/>
    <property type="evidence" value="ECO:0007669"/>
    <property type="project" value="UniProtKB-SubCell"/>
</dbReference>
<dbReference type="OrthoDB" id="9812608at2"/>
<dbReference type="PANTHER" id="PTHR33941">
    <property type="entry name" value="PROPANEDIOL UTILIZATION PROTEIN PDUA"/>
    <property type="match status" value="1"/>
</dbReference>
<feature type="domain" description="BMC" evidence="4">
    <location>
        <begin position="4"/>
        <end position="99"/>
    </location>
</feature>
<dbReference type="HOGENOM" id="CLU_175373_0_0_9"/>
<dbReference type="SUPFAM" id="SSF143414">
    <property type="entry name" value="CcmK-like"/>
    <property type="match status" value="1"/>
</dbReference>
<dbReference type="InterPro" id="IPR037233">
    <property type="entry name" value="CcmK-like_sf"/>
</dbReference>
<comment type="similarity">
    <text evidence="3">Belongs to the bacterial microcompartments protein family.</text>
</comment>
<keyword evidence="2" id="KW-1283">Bacterial microcompartment</keyword>
<organism evidence="5 6">
    <name type="scientific">Bacillus selenitireducens (strain ATCC 700615 / DSM 15326 / MLS10)</name>
    <dbReference type="NCBI Taxonomy" id="439292"/>
    <lineage>
        <taxon>Bacteria</taxon>
        <taxon>Bacillati</taxon>
        <taxon>Bacillota</taxon>
        <taxon>Bacilli</taxon>
        <taxon>Bacillales</taxon>
        <taxon>Bacillaceae</taxon>
        <taxon>Salisediminibacterium</taxon>
    </lineage>
</organism>
<dbReference type="InterPro" id="IPR050575">
    <property type="entry name" value="BMC_shell"/>
</dbReference>
<reference evidence="5" key="1">
    <citation type="submission" date="2009-10" db="EMBL/GenBank/DDBJ databases">
        <title>Complete sequence of Bacillus selenitireducens MLS10.</title>
        <authorList>
            <consortium name="US DOE Joint Genome Institute"/>
            <person name="Lucas S."/>
            <person name="Copeland A."/>
            <person name="Lapidus A."/>
            <person name="Glavina del Rio T."/>
            <person name="Dalin E."/>
            <person name="Tice H."/>
            <person name="Bruce D."/>
            <person name="Goodwin L."/>
            <person name="Pitluck S."/>
            <person name="Sims D."/>
            <person name="Brettin T."/>
            <person name="Detter J.C."/>
            <person name="Han C."/>
            <person name="Larimer F."/>
            <person name="Land M."/>
            <person name="Hauser L."/>
            <person name="Kyrpides N."/>
            <person name="Ovchinnikova G."/>
            <person name="Stolz J."/>
        </authorList>
    </citation>
    <scope>NUCLEOTIDE SEQUENCE [LARGE SCALE GENOMIC DNA]</scope>
    <source>
        <strain evidence="5">MLS10</strain>
    </source>
</reference>
<dbReference type="InterPro" id="IPR000249">
    <property type="entry name" value="BMC_dom"/>
</dbReference>
<dbReference type="EMBL" id="CP001791">
    <property type="protein sequence ID" value="ADI00598.1"/>
    <property type="molecule type" value="Genomic_DNA"/>
</dbReference>
<dbReference type="CDD" id="cd06169">
    <property type="entry name" value="BMC"/>
    <property type="match status" value="1"/>
</dbReference>
<dbReference type="SMART" id="SM00877">
    <property type="entry name" value="BMC"/>
    <property type="match status" value="1"/>
</dbReference>
<dbReference type="Proteomes" id="UP000000271">
    <property type="component" value="Chromosome"/>
</dbReference>
<dbReference type="RefSeq" id="WP_013174002.1">
    <property type="nucleotide sequence ID" value="NC_014219.1"/>
</dbReference>
<dbReference type="Pfam" id="PF00936">
    <property type="entry name" value="BMC"/>
    <property type="match status" value="1"/>
</dbReference>
<name>D6Y0N0_BACIE</name>
<evidence type="ECO:0000313" key="6">
    <source>
        <dbReference type="Proteomes" id="UP000000271"/>
    </source>
</evidence>